<comment type="caution">
    <text evidence="3">The sequence shown here is derived from an EMBL/GenBank/DDBJ whole genome shotgun (WGS) entry which is preliminary data.</text>
</comment>
<dbReference type="RefSeq" id="WP_284014436.1">
    <property type="nucleotide sequence ID" value="NZ_CP126156.1"/>
</dbReference>
<organism evidence="3 4">
    <name type="scientific">Halobaculum litoreum</name>
    <dbReference type="NCBI Taxonomy" id="3031998"/>
    <lineage>
        <taxon>Archaea</taxon>
        <taxon>Methanobacteriati</taxon>
        <taxon>Methanobacteriota</taxon>
        <taxon>Stenosarchaea group</taxon>
        <taxon>Halobacteria</taxon>
        <taxon>Halobacteriales</taxon>
        <taxon>Haloferacaceae</taxon>
        <taxon>Halobaculum</taxon>
    </lineage>
</organism>
<name>A0ABD5XNA0_9EURY</name>
<dbReference type="Proteomes" id="UP001596368">
    <property type="component" value="Unassembled WGS sequence"/>
</dbReference>
<dbReference type="InterPro" id="IPR013096">
    <property type="entry name" value="Cupin_2"/>
</dbReference>
<keyword evidence="4" id="KW-1185">Reference proteome</keyword>
<dbReference type="InterPro" id="IPR014710">
    <property type="entry name" value="RmlC-like_jellyroll"/>
</dbReference>
<feature type="domain" description="Cupin type-2" evidence="2">
    <location>
        <begin position="47"/>
        <end position="115"/>
    </location>
</feature>
<dbReference type="EMBL" id="JBHSZG010000001">
    <property type="protein sequence ID" value="MFC7136602.1"/>
    <property type="molecule type" value="Genomic_DNA"/>
</dbReference>
<protein>
    <submittedName>
        <fullName evidence="3">Cupin domain-containing protein</fullName>
    </submittedName>
</protein>
<reference evidence="3 4" key="1">
    <citation type="journal article" date="2019" name="Int. J. Syst. Evol. Microbiol.">
        <title>The Global Catalogue of Microorganisms (GCM) 10K type strain sequencing project: providing services to taxonomists for standard genome sequencing and annotation.</title>
        <authorList>
            <consortium name="The Broad Institute Genomics Platform"/>
            <consortium name="The Broad Institute Genome Sequencing Center for Infectious Disease"/>
            <person name="Wu L."/>
            <person name="Ma J."/>
        </authorList>
    </citation>
    <scope>NUCLEOTIDE SEQUENCE [LARGE SCALE GENOMIC DNA]</scope>
    <source>
        <strain evidence="3 4">DT92</strain>
    </source>
</reference>
<evidence type="ECO:0000313" key="4">
    <source>
        <dbReference type="Proteomes" id="UP001596368"/>
    </source>
</evidence>
<dbReference type="GeneID" id="81121690"/>
<dbReference type="InterPro" id="IPR011051">
    <property type="entry name" value="RmlC_Cupin_sf"/>
</dbReference>
<dbReference type="Gene3D" id="2.60.120.10">
    <property type="entry name" value="Jelly Rolls"/>
    <property type="match status" value="1"/>
</dbReference>
<dbReference type="Pfam" id="PF07883">
    <property type="entry name" value="Cupin_2"/>
    <property type="match status" value="1"/>
</dbReference>
<feature type="region of interest" description="Disordered" evidence="1">
    <location>
        <begin position="1"/>
        <end position="24"/>
    </location>
</feature>
<evidence type="ECO:0000259" key="2">
    <source>
        <dbReference type="Pfam" id="PF07883"/>
    </source>
</evidence>
<dbReference type="AlphaFoldDB" id="A0ABD5XNA0"/>
<dbReference type="SUPFAM" id="SSF51182">
    <property type="entry name" value="RmlC-like cupins"/>
    <property type="match status" value="1"/>
</dbReference>
<evidence type="ECO:0000313" key="3">
    <source>
        <dbReference type="EMBL" id="MFC7136602.1"/>
    </source>
</evidence>
<sequence>MAPRDDASDRTYRRLSVADDGAGPAPERVERLLAEAAGDAPVDAAVREVAPGDSLAPATHRGTPVERLLFVLAGELRLPDDGASLRVGANEAVVVPPEPPAPPVAVGDEPCRYLAFGAP</sequence>
<feature type="compositionally biased region" description="Basic and acidic residues" evidence="1">
    <location>
        <begin position="1"/>
        <end position="12"/>
    </location>
</feature>
<accession>A0ABD5XNA0</accession>
<gene>
    <name evidence="3" type="ORF">ACFQRB_09000</name>
</gene>
<evidence type="ECO:0000256" key="1">
    <source>
        <dbReference type="SAM" id="MobiDB-lite"/>
    </source>
</evidence>
<proteinExistence type="predicted"/>